<accession>A0A0A9A3U8</accession>
<evidence type="ECO:0000313" key="1">
    <source>
        <dbReference type="EMBL" id="JAD46349.1"/>
    </source>
</evidence>
<organism evidence="1">
    <name type="scientific">Arundo donax</name>
    <name type="common">Giant reed</name>
    <name type="synonym">Donax arundinaceus</name>
    <dbReference type="NCBI Taxonomy" id="35708"/>
    <lineage>
        <taxon>Eukaryota</taxon>
        <taxon>Viridiplantae</taxon>
        <taxon>Streptophyta</taxon>
        <taxon>Embryophyta</taxon>
        <taxon>Tracheophyta</taxon>
        <taxon>Spermatophyta</taxon>
        <taxon>Magnoliopsida</taxon>
        <taxon>Liliopsida</taxon>
        <taxon>Poales</taxon>
        <taxon>Poaceae</taxon>
        <taxon>PACMAD clade</taxon>
        <taxon>Arundinoideae</taxon>
        <taxon>Arundineae</taxon>
        <taxon>Arundo</taxon>
    </lineage>
</organism>
<proteinExistence type="predicted"/>
<sequence length="32" mass="3726">MYCTSIFSTLNRILVSDILHRLELVMKKVTIS</sequence>
<dbReference type="AlphaFoldDB" id="A0A0A9A3U8"/>
<name>A0A0A9A3U8_ARUDO</name>
<reference evidence="1" key="2">
    <citation type="journal article" date="2015" name="Data Brief">
        <title>Shoot transcriptome of the giant reed, Arundo donax.</title>
        <authorList>
            <person name="Barrero R.A."/>
            <person name="Guerrero F.D."/>
            <person name="Moolhuijzen P."/>
            <person name="Goolsby J.A."/>
            <person name="Tidwell J."/>
            <person name="Bellgard S.E."/>
            <person name="Bellgard M.I."/>
        </authorList>
    </citation>
    <scope>NUCLEOTIDE SEQUENCE</scope>
    <source>
        <tissue evidence="1">Shoot tissue taken approximately 20 cm above the soil surface</tissue>
    </source>
</reference>
<dbReference type="EMBL" id="GBRH01251546">
    <property type="protein sequence ID" value="JAD46349.1"/>
    <property type="molecule type" value="Transcribed_RNA"/>
</dbReference>
<reference evidence="1" key="1">
    <citation type="submission" date="2014-09" db="EMBL/GenBank/DDBJ databases">
        <authorList>
            <person name="Magalhaes I.L.F."/>
            <person name="Oliveira U."/>
            <person name="Santos F.R."/>
            <person name="Vidigal T.H.D.A."/>
            <person name="Brescovit A.D."/>
            <person name="Santos A.J."/>
        </authorList>
    </citation>
    <scope>NUCLEOTIDE SEQUENCE</scope>
    <source>
        <tissue evidence="1">Shoot tissue taken approximately 20 cm above the soil surface</tissue>
    </source>
</reference>
<protein>
    <submittedName>
        <fullName evidence="1">Uncharacterized protein</fullName>
    </submittedName>
</protein>